<evidence type="ECO:0000313" key="2">
    <source>
        <dbReference type="EMBL" id="GER29198.1"/>
    </source>
</evidence>
<dbReference type="PANTHER" id="PTHR35475">
    <property type="entry name" value="WD REPEAT PROTEIN"/>
    <property type="match status" value="1"/>
</dbReference>
<reference evidence="3" key="1">
    <citation type="journal article" date="2019" name="Curr. Biol.">
        <title>Genome Sequence of Striga asiatica Provides Insight into the Evolution of Plant Parasitism.</title>
        <authorList>
            <person name="Yoshida S."/>
            <person name="Kim S."/>
            <person name="Wafula E.K."/>
            <person name="Tanskanen J."/>
            <person name="Kim Y.M."/>
            <person name="Honaas L."/>
            <person name="Yang Z."/>
            <person name="Spallek T."/>
            <person name="Conn C.E."/>
            <person name="Ichihashi Y."/>
            <person name="Cheong K."/>
            <person name="Cui S."/>
            <person name="Der J.P."/>
            <person name="Gundlach H."/>
            <person name="Jiao Y."/>
            <person name="Hori C."/>
            <person name="Ishida J.K."/>
            <person name="Kasahara H."/>
            <person name="Kiba T."/>
            <person name="Kim M.S."/>
            <person name="Koo N."/>
            <person name="Laohavisit A."/>
            <person name="Lee Y.H."/>
            <person name="Lumba S."/>
            <person name="McCourt P."/>
            <person name="Mortimer J.C."/>
            <person name="Mutuku J.M."/>
            <person name="Nomura T."/>
            <person name="Sasaki-Sekimoto Y."/>
            <person name="Seto Y."/>
            <person name="Wang Y."/>
            <person name="Wakatake T."/>
            <person name="Sakakibara H."/>
            <person name="Demura T."/>
            <person name="Yamaguchi S."/>
            <person name="Yoneyama K."/>
            <person name="Manabe R.I."/>
            <person name="Nelson D.C."/>
            <person name="Schulman A.H."/>
            <person name="Timko M.P."/>
            <person name="dePamphilis C.W."/>
            <person name="Choi D."/>
            <person name="Shirasu K."/>
        </authorList>
    </citation>
    <scope>NUCLEOTIDE SEQUENCE [LARGE SCALE GENOMIC DNA]</scope>
    <source>
        <strain evidence="3">cv. UVA1</strain>
    </source>
</reference>
<keyword evidence="3" id="KW-1185">Reference proteome</keyword>
<dbReference type="AlphaFoldDB" id="A0A5A7P9M6"/>
<accession>A0A5A7P9M6</accession>
<dbReference type="PANTHER" id="PTHR35475:SF1">
    <property type="entry name" value="WD REPEAT PROTEIN"/>
    <property type="match status" value="1"/>
</dbReference>
<proteinExistence type="predicted"/>
<evidence type="ECO:0000256" key="1">
    <source>
        <dbReference type="SAM" id="MobiDB-lite"/>
    </source>
</evidence>
<organism evidence="2 3">
    <name type="scientific">Striga asiatica</name>
    <name type="common">Asiatic witchweed</name>
    <name type="synonym">Buchnera asiatica</name>
    <dbReference type="NCBI Taxonomy" id="4170"/>
    <lineage>
        <taxon>Eukaryota</taxon>
        <taxon>Viridiplantae</taxon>
        <taxon>Streptophyta</taxon>
        <taxon>Embryophyta</taxon>
        <taxon>Tracheophyta</taxon>
        <taxon>Spermatophyta</taxon>
        <taxon>Magnoliopsida</taxon>
        <taxon>eudicotyledons</taxon>
        <taxon>Gunneridae</taxon>
        <taxon>Pentapetalae</taxon>
        <taxon>asterids</taxon>
        <taxon>lamiids</taxon>
        <taxon>Lamiales</taxon>
        <taxon>Orobanchaceae</taxon>
        <taxon>Buchnereae</taxon>
        <taxon>Striga</taxon>
    </lineage>
</organism>
<evidence type="ECO:0000313" key="3">
    <source>
        <dbReference type="Proteomes" id="UP000325081"/>
    </source>
</evidence>
<feature type="region of interest" description="Disordered" evidence="1">
    <location>
        <begin position="1"/>
        <end position="40"/>
    </location>
</feature>
<protein>
    <submittedName>
        <fullName evidence="2">Carbamoyl-phosphate synthase large chain</fullName>
    </submittedName>
</protein>
<dbReference type="EMBL" id="BKCP01003336">
    <property type="protein sequence ID" value="GER29198.1"/>
    <property type="molecule type" value="Genomic_DNA"/>
</dbReference>
<dbReference type="OrthoDB" id="658712at2759"/>
<comment type="caution">
    <text evidence="2">The sequence shown here is derived from an EMBL/GenBank/DDBJ whole genome shotgun (WGS) entry which is preliminary data.</text>
</comment>
<sequence length="117" mass="13497">MANNNRVREIEEEAAMPLLQKTSESDSIHPRTQTVTTKSRRLRCTSRGARDLQHGFKSIYAFTPESGRGVPIRFNPRNGRSLLTYRDDAVIYVDGEPNVKFRTYIDTLCLFCCIIWK</sequence>
<dbReference type="Proteomes" id="UP000325081">
    <property type="component" value="Unassembled WGS sequence"/>
</dbReference>
<name>A0A5A7P9M6_STRAF</name>
<gene>
    <name evidence="2" type="ORF">STAS_05042</name>
</gene>